<dbReference type="AlphaFoldDB" id="A0A1J7J1D3"/>
<protein>
    <submittedName>
        <fullName evidence="1">Uncharacterized protein</fullName>
    </submittedName>
</protein>
<evidence type="ECO:0000313" key="1">
    <source>
        <dbReference type="EMBL" id="OIW22972.1"/>
    </source>
</evidence>
<sequence>MAAPQDDIHLFVRYFQSLTRGSYGVGKAFLKATKAEPTSIERVFADAGKSAFHAFHAVKKRISSTHTYRDHRPLKIAFSNLSKEPLEYQRAFAELLGKSMEGVASGLVERGEGNSSRKRKLYIEHGRQNTSFPSTTPNAEHTDYAVVSSSKPSADSGVHDEASLKGAKTVFKPECMDSIRRRQGRTQEWVADISLFLQKGEIRNKFGCQMDIGIAKERVPYYAKKLCDVDVETNNGLRYIRCPNGSKIEPDPSIKLRAIGPDAILGLFGKEIFDGFSSAPIRKHEVGQALDRTDGASMTISNQDRECGKITLYIGDFHAFRLRDVLYPPKEK</sequence>
<keyword evidence="2" id="KW-1185">Reference proteome</keyword>
<dbReference type="InParanoid" id="A0A1J7J1D3"/>
<name>A0A1J7J1D3_9PEZI</name>
<proteinExistence type="predicted"/>
<gene>
    <name evidence="1" type="ORF">CONLIGDRAFT_694340</name>
</gene>
<reference evidence="1 2" key="1">
    <citation type="submission" date="2016-10" db="EMBL/GenBank/DDBJ databases">
        <title>Draft genome sequence of Coniochaeta ligniaria NRRL30616, a lignocellulolytic fungus for bioabatement of inhibitors in plant biomass hydrolysates.</title>
        <authorList>
            <consortium name="DOE Joint Genome Institute"/>
            <person name="Jimenez D.J."/>
            <person name="Hector R.E."/>
            <person name="Riley R."/>
            <person name="Sun H."/>
            <person name="Grigoriev I.V."/>
            <person name="Van Elsas J.D."/>
            <person name="Nichols N.N."/>
        </authorList>
    </citation>
    <scope>NUCLEOTIDE SEQUENCE [LARGE SCALE GENOMIC DNA]</scope>
    <source>
        <strain evidence="1 2">NRRL 30616</strain>
    </source>
</reference>
<organism evidence="1 2">
    <name type="scientific">Coniochaeta ligniaria NRRL 30616</name>
    <dbReference type="NCBI Taxonomy" id="1408157"/>
    <lineage>
        <taxon>Eukaryota</taxon>
        <taxon>Fungi</taxon>
        <taxon>Dikarya</taxon>
        <taxon>Ascomycota</taxon>
        <taxon>Pezizomycotina</taxon>
        <taxon>Sordariomycetes</taxon>
        <taxon>Sordariomycetidae</taxon>
        <taxon>Coniochaetales</taxon>
        <taxon>Coniochaetaceae</taxon>
        <taxon>Coniochaeta</taxon>
    </lineage>
</organism>
<dbReference type="Proteomes" id="UP000182658">
    <property type="component" value="Unassembled WGS sequence"/>
</dbReference>
<dbReference type="OrthoDB" id="3774077at2759"/>
<dbReference type="STRING" id="1408157.A0A1J7J1D3"/>
<dbReference type="EMBL" id="KV875109">
    <property type="protein sequence ID" value="OIW22972.1"/>
    <property type="molecule type" value="Genomic_DNA"/>
</dbReference>
<evidence type="ECO:0000313" key="2">
    <source>
        <dbReference type="Proteomes" id="UP000182658"/>
    </source>
</evidence>
<accession>A0A1J7J1D3</accession>